<sequence length="132" mass="14727">MSVPFHHFDIESEVAPPAELDLELPLTHDFARKWDALHRDAARIAAFAQFANEKSDPRIRDFPQRAAEALAWNRALAARSLDDLAAVLTPGLLALRLIEAEGRDPTAAAVNLWREFHRARSALLDLVEVRAA</sequence>
<dbReference type="OrthoDB" id="7506955at2"/>
<organism evidence="1 2">
    <name type="scientific">Qipengyuania oceanensis</name>
    <dbReference type="NCBI Taxonomy" id="1463597"/>
    <lineage>
        <taxon>Bacteria</taxon>
        <taxon>Pseudomonadati</taxon>
        <taxon>Pseudomonadota</taxon>
        <taxon>Alphaproteobacteria</taxon>
        <taxon>Sphingomonadales</taxon>
        <taxon>Erythrobacteraceae</taxon>
        <taxon>Qipengyuania</taxon>
    </lineage>
</organism>
<reference evidence="1 2" key="1">
    <citation type="submission" date="2019-12" db="EMBL/GenBank/DDBJ databases">
        <title>Genomic-based taxomic classification of the family Erythrobacteraceae.</title>
        <authorList>
            <person name="Xu L."/>
        </authorList>
    </citation>
    <scope>NUCLEOTIDE SEQUENCE [LARGE SCALE GENOMIC DNA]</scope>
    <source>
        <strain evidence="1 2">MCCC 1A09965</strain>
    </source>
</reference>
<keyword evidence="2" id="KW-1185">Reference proteome</keyword>
<proteinExistence type="predicted"/>
<dbReference type="Proteomes" id="UP000445582">
    <property type="component" value="Unassembled WGS sequence"/>
</dbReference>
<gene>
    <name evidence="1" type="ORF">GRI48_08090</name>
</gene>
<name>A0A844YD33_9SPHN</name>
<dbReference type="EMBL" id="WTYN01000001">
    <property type="protein sequence ID" value="MXO62966.1"/>
    <property type="molecule type" value="Genomic_DNA"/>
</dbReference>
<evidence type="ECO:0000313" key="1">
    <source>
        <dbReference type="EMBL" id="MXO62966.1"/>
    </source>
</evidence>
<dbReference type="AlphaFoldDB" id="A0A844YD33"/>
<comment type="caution">
    <text evidence="1">The sequence shown here is derived from an EMBL/GenBank/DDBJ whole genome shotgun (WGS) entry which is preliminary data.</text>
</comment>
<evidence type="ECO:0000313" key="2">
    <source>
        <dbReference type="Proteomes" id="UP000445582"/>
    </source>
</evidence>
<dbReference type="RefSeq" id="WP_160673796.1">
    <property type="nucleotide sequence ID" value="NZ_WTYN01000001.1"/>
</dbReference>
<protein>
    <submittedName>
        <fullName evidence="1">Uncharacterized protein</fullName>
    </submittedName>
</protein>
<accession>A0A844YD33</accession>